<keyword evidence="1" id="KW-0472">Membrane</keyword>
<proteinExistence type="predicted"/>
<accession>A0A1T0AVX8</accession>
<feature type="transmembrane region" description="Helical" evidence="1">
    <location>
        <begin position="155"/>
        <end position="177"/>
    </location>
</feature>
<name>A0A1T0AVX8_9PAST</name>
<dbReference type="STRING" id="734.B0187_01180"/>
<gene>
    <name evidence="2" type="ORF">B0187_01180</name>
</gene>
<feature type="transmembrane region" description="Helical" evidence="1">
    <location>
        <begin position="54"/>
        <end position="75"/>
    </location>
</feature>
<sequence>MQKSNRSLLFPILFFIGLNLVIFSLSRLGLALWQAERVTAVNGWLPLFTQGLRIDISVLCWLLGVPALLTTLLFYNNLLGKIWQVVLRLWLTIVSVLILFMEAATPAYIKTLDRPNLEVLISIFAITLVATVVYWKLSGWATRNIRFPNWKWRSVLVLLVIAVMVAGGRSILGYRGINPAIVAFSNDPLVNRLVLNSGYLVLFAVQQFKDEDKSSEQ</sequence>
<keyword evidence="3" id="KW-1185">Reference proteome</keyword>
<reference evidence="2 3" key="1">
    <citation type="submission" date="2017-02" db="EMBL/GenBank/DDBJ databases">
        <title>Draft genome sequence of Haemophilus paracuniculus CCUG 43573 type strain.</title>
        <authorList>
            <person name="Engstrom-Jakobsson H."/>
            <person name="Salva-Serra F."/>
            <person name="Thorell K."/>
            <person name="Gonzales-Siles L."/>
            <person name="Karlsson R."/>
            <person name="Boulund F."/>
            <person name="Engstrand L."/>
            <person name="Kristiansson E."/>
            <person name="Moore E."/>
        </authorList>
    </citation>
    <scope>NUCLEOTIDE SEQUENCE [LARGE SCALE GENOMIC DNA]</scope>
    <source>
        <strain evidence="2 3">CCUG 43573</strain>
    </source>
</reference>
<keyword evidence="1" id="KW-0812">Transmembrane</keyword>
<feature type="transmembrane region" description="Helical" evidence="1">
    <location>
        <begin position="87"/>
        <end position="109"/>
    </location>
</feature>
<evidence type="ECO:0000313" key="2">
    <source>
        <dbReference type="EMBL" id="OOS00548.1"/>
    </source>
</evidence>
<dbReference type="Proteomes" id="UP000190867">
    <property type="component" value="Unassembled WGS sequence"/>
</dbReference>
<dbReference type="AlphaFoldDB" id="A0A1T0AVX8"/>
<evidence type="ECO:0000256" key="1">
    <source>
        <dbReference type="SAM" id="Phobius"/>
    </source>
</evidence>
<feature type="transmembrane region" description="Helical" evidence="1">
    <location>
        <begin position="12"/>
        <end position="34"/>
    </location>
</feature>
<dbReference type="EMBL" id="MUYA01000002">
    <property type="protein sequence ID" value="OOS00548.1"/>
    <property type="molecule type" value="Genomic_DNA"/>
</dbReference>
<comment type="caution">
    <text evidence="2">The sequence shown here is derived from an EMBL/GenBank/DDBJ whole genome shotgun (WGS) entry which is preliminary data.</text>
</comment>
<keyword evidence="1" id="KW-1133">Transmembrane helix</keyword>
<feature type="transmembrane region" description="Helical" evidence="1">
    <location>
        <begin position="115"/>
        <end position="135"/>
    </location>
</feature>
<organism evidence="2 3">
    <name type="scientific">Haemophilus paracuniculus</name>
    <dbReference type="NCBI Taxonomy" id="734"/>
    <lineage>
        <taxon>Bacteria</taxon>
        <taxon>Pseudomonadati</taxon>
        <taxon>Pseudomonadota</taxon>
        <taxon>Gammaproteobacteria</taxon>
        <taxon>Pasteurellales</taxon>
        <taxon>Pasteurellaceae</taxon>
        <taxon>Haemophilus</taxon>
    </lineage>
</organism>
<evidence type="ECO:0000313" key="3">
    <source>
        <dbReference type="Proteomes" id="UP000190867"/>
    </source>
</evidence>
<protein>
    <submittedName>
        <fullName evidence="2">Uncharacterized protein</fullName>
    </submittedName>
</protein>
<feature type="transmembrane region" description="Helical" evidence="1">
    <location>
        <begin position="189"/>
        <end position="205"/>
    </location>
</feature>